<reference evidence="2" key="1">
    <citation type="journal article" date="2023" name="Proc. Natl. Acad. Sci. U.S.A.">
        <title>Genomic and structural basis for evolution of tropane alkaloid biosynthesis.</title>
        <authorList>
            <person name="Wanga Y.-J."/>
            <person name="Taina T."/>
            <person name="Yua J.-Y."/>
            <person name="Lia J."/>
            <person name="Xua B."/>
            <person name="Chenc J."/>
            <person name="D'Auriad J.C."/>
            <person name="Huanga J.-P."/>
            <person name="Huanga S.-X."/>
        </authorList>
    </citation>
    <scope>NUCLEOTIDE SEQUENCE [LARGE SCALE GENOMIC DNA]</scope>
    <source>
        <strain evidence="2">cv. KIB-2019</strain>
    </source>
</reference>
<keyword evidence="2" id="KW-1185">Reference proteome</keyword>
<proteinExistence type="predicted"/>
<dbReference type="AlphaFoldDB" id="A0A9Q1N092"/>
<accession>A0A9Q1N092</accession>
<gene>
    <name evidence="1" type="ORF">K7X08_009679</name>
</gene>
<dbReference type="EMBL" id="JAJAGQ010000001">
    <property type="protein sequence ID" value="KAJ8573168.1"/>
    <property type="molecule type" value="Genomic_DNA"/>
</dbReference>
<comment type="caution">
    <text evidence="1">The sequence shown here is derived from an EMBL/GenBank/DDBJ whole genome shotgun (WGS) entry which is preliminary data.</text>
</comment>
<organism evidence="1 2">
    <name type="scientific">Anisodus acutangulus</name>
    <dbReference type="NCBI Taxonomy" id="402998"/>
    <lineage>
        <taxon>Eukaryota</taxon>
        <taxon>Viridiplantae</taxon>
        <taxon>Streptophyta</taxon>
        <taxon>Embryophyta</taxon>
        <taxon>Tracheophyta</taxon>
        <taxon>Spermatophyta</taxon>
        <taxon>Magnoliopsida</taxon>
        <taxon>eudicotyledons</taxon>
        <taxon>Gunneridae</taxon>
        <taxon>Pentapetalae</taxon>
        <taxon>asterids</taxon>
        <taxon>lamiids</taxon>
        <taxon>Solanales</taxon>
        <taxon>Solanaceae</taxon>
        <taxon>Solanoideae</taxon>
        <taxon>Hyoscyameae</taxon>
        <taxon>Anisodus</taxon>
    </lineage>
</organism>
<evidence type="ECO:0000313" key="1">
    <source>
        <dbReference type="EMBL" id="KAJ8573168.1"/>
    </source>
</evidence>
<protein>
    <submittedName>
        <fullName evidence="1">Uncharacterized protein</fullName>
    </submittedName>
</protein>
<dbReference type="OrthoDB" id="1267852at2759"/>
<name>A0A9Q1N092_9SOLA</name>
<sequence length="73" mass="8277">MMQLNELGNVRETMTWIITDNLFIDPSSATSVISVLKTLKAQVDVLEHKTIYFHISDLFTGSSWGNNLCQKCK</sequence>
<dbReference type="Proteomes" id="UP001152561">
    <property type="component" value="Unassembled WGS sequence"/>
</dbReference>
<evidence type="ECO:0000313" key="2">
    <source>
        <dbReference type="Proteomes" id="UP001152561"/>
    </source>
</evidence>